<dbReference type="InterPro" id="IPR050832">
    <property type="entry name" value="Bact_Acetyltransf"/>
</dbReference>
<dbReference type="STRING" id="392015.SAMN05421543_101266"/>
<evidence type="ECO:0000256" key="1">
    <source>
        <dbReference type="ARBA" id="ARBA00022679"/>
    </source>
</evidence>
<sequence>MRAKGKGRTRGRPAVRVSAEFASGPAQRAGGAGARTGRRKTGKRRTHGARPGKPAEVLLTFRAREPGDDAFILQLTEAELDDVHQQSFGVPFPREQFLAYLRSGAPTVVVERDGKPIGYYSYLIAPDGKMHVSAMVIDPAHQSEGIGTRVMQHMEDEARAHGVHTMEVFVQANNEKSLAFTRKLGFVERFRVAPHSICFQKPVAGVAGPEGPAPGTGVQPAQQVPGIPLGVPPM</sequence>
<evidence type="ECO:0000313" key="6">
    <source>
        <dbReference type="Proteomes" id="UP000183508"/>
    </source>
</evidence>
<dbReference type="AlphaFoldDB" id="A0A1I7FI25"/>
<dbReference type="Pfam" id="PF00583">
    <property type="entry name" value="Acetyltransf_1"/>
    <property type="match status" value="1"/>
</dbReference>
<keyword evidence="5" id="KW-0687">Ribonucleoprotein</keyword>
<dbReference type="GO" id="GO:0016747">
    <property type="term" value="F:acyltransferase activity, transferring groups other than amino-acyl groups"/>
    <property type="evidence" value="ECO:0007669"/>
    <property type="project" value="InterPro"/>
</dbReference>
<evidence type="ECO:0000259" key="4">
    <source>
        <dbReference type="PROSITE" id="PS51186"/>
    </source>
</evidence>
<dbReference type="Proteomes" id="UP000183508">
    <property type="component" value="Unassembled WGS sequence"/>
</dbReference>
<feature type="region of interest" description="Disordered" evidence="3">
    <location>
        <begin position="210"/>
        <end position="234"/>
    </location>
</feature>
<gene>
    <name evidence="5" type="ORF">SAMN05421543_101266</name>
</gene>
<keyword evidence="2" id="KW-0012">Acyltransferase</keyword>
<dbReference type="PROSITE" id="PS51186">
    <property type="entry name" value="GNAT"/>
    <property type="match status" value="1"/>
</dbReference>
<evidence type="ECO:0000256" key="3">
    <source>
        <dbReference type="SAM" id="MobiDB-lite"/>
    </source>
</evidence>
<dbReference type="InterPro" id="IPR000182">
    <property type="entry name" value="GNAT_dom"/>
</dbReference>
<dbReference type="RefSeq" id="WP_074948793.1">
    <property type="nucleotide sequence ID" value="NZ_FPBV01000001.1"/>
</dbReference>
<dbReference type="OrthoDB" id="2375763at2"/>
<dbReference type="SUPFAM" id="SSF55729">
    <property type="entry name" value="Acyl-CoA N-acyltransferases (Nat)"/>
    <property type="match status" value="1"/>
</dbReference>
<dbReference type="EMBL" id="FPBV01000001">
    <property type="protein sequence ID" value="SFU35814.1"/>
    <property type="molecule type" value="Genomic_DNA"/>
</dbReference>
<keyword evidence="6" id="KW-1185">Reference proteome</keyword>
<dbReference type="Gene3D" id="3.40.630.30">
    <property type="match status" value="1"/>
</dbReference>
<dbReference type="PANTHER" id="PTHR43877">
    <property type="entry name" value="AMINOALKYLPHOSPHONATE N-ACETYLTRANSFERASE-RELATED-RELATED"/>
    <property type="match status" value="1"/>
</dbReference>
<feature type="domain" description="N-acetyltransferase" evidence="4">
    <location>
        <begin position="59"/>
        <end position="204"/>
    </location>
</feature>
<dbReference type="GO" id="GO:0005840">
    <property type="term" value="C:ribosome"/>
    <property type="evidence" value="ECO:0007669"/>
    <property type="project" value="UniProtKB-KW"/>
</dbReference>
<organism evidence="5 6">
    <name type="scientific">Alicyclobacillus macrosporangiidus</name>
    <dbReference type="NCBI Taxonomy" id="392015"/>
    <lineage>
        <taxon>Bacteria</taxon>
        <taxon>Bacillati</taxon>
        <taxon>Bacillota</taxon>
        <taxon>Bacilli</taxon>
        <taxon>Bacillales</taxon>
        <taxon>Alicyclobacillaceae</taxon>
        <taxon>Alicyclobacillus</taxon>
    </lineage>
</organism>
<evidence type="ECO:0000256" key="2">
    <source>
        <dbReference type="ARBA" id="ARBA00023315"/>
    </source>
</evidence>
<dbReference type="InterPro" id="IPR016181">
    <property type="entry name" value="Acyl_CoA_acyltransferase"/>
</dbReference>
<proteinExistence type="predicted"/>
<dbReference type="CDD" id="cd04301">
    <property type="entry name" value="NAT_SF"/>
    <property type="match status" value="1"/>
</dbReference>
<keyword evidence="1" id="KW-0808">Transferase</keyword>
<protein>
    <submittedName>
        <fullName evidence="5">Ribosomal protein S18 acetylase RimI</fullName>
    </submittedName>
</protein>
<accession>A0A1I7FI25</accession>
<reference evidence="6" key="1">
    <citation type="submission" date="2016-10" db="EMBL/GenBank/DDBJ databases">
        <authorList>
            <person name="Varghese N."/>
        </authorList>
    </citation>
    <scope>NUCLEOTIDE SEQUENCE [LARGE SCALE GENOMIC DNA]</scope>
    <source>
        <strain evidence="6">DSM 17980</strain>
    </source>
</reference>
<name>A0A1I7FI25_9BACL</name>
<feature type="compositionally biased region" description="Basic residues" evidence="3">
    <location>
        <begin position="1"/>
        <end position="13"/>
    </location>
</feature>
<feature type="region of interest" description="Disordered" evidence="3">
    <location>
        <begin position="1"/>
        <end position="52"/>
    </location>
</feature>
<evidence type="ECO:0000313" key="5">
    <source>
        <dbReference type="EMBL" id="SFU35814.1"/>
    </source>
</evidence>
<keyword evidence="5" id="KW-0689">Ribosomal protein</keyword>
<feature type="compositionally biased region" description="Basic residues" evidence="3">
    <location>
        <begin position="36"/>
        <end position="50"/>
    </location>
</feature>